<dbReference type="AlphaFoldDB" id="A0A0V1FRD8"/>
<reference evidence="1 2" key="1">
    <citation type="submission" date="2015-01" db="EMBL/GenBank/DDBJ databases">
        <title>Evolution of Trichinella species and genotypes.</title>
        <authorList>
            <person name="Korhonen P.K."/>
            <person name="Edoardo P."/>
            <person name="Giuseppe L.R."/>
            <person name="Gasser R.B."/>
        </authorList>
    </citation>
    <scope>NUCLEOTIDE SEQUENCE [LARGE SCALE GENOMIC DNA]</scope>
    <source>
        <strain evidence="1">ISS470</strain>
    </source>
</reference>
<accession>A0A0V1FRD8</accession>
<evidence type="ECO:0000313" key="1">
    <source>
        <dbReference type="EMBL" id="KRY88603.1"/>
    </source>
</evidence>
<comment type="caution">
    <text evidence="1">The sequence shown here is derived from an EMBL/GenBank/DDBJ whole genome shotgun (WGS) entry which is preliminary data.</text>
</comment>
<evidence type="ECO:0000313" key="2">
    <source>
        <dbReference type="Proteomes" id="UP000054995"/>
    </source>
</evidence>
<keyword evidence="2" id="KW-1185">Reference proteome</keyword>
<dbReference type="EMBL" id="JYDT01000040">
    <property type="protein sequence ID" value="KRY88603.1"/>
    <property type="molecule type" value="Genomic_DNA"/>
</dbReference>
<gene>
    <name evidence="1" type="ORF">T4D_11391</name>
</gene>
<protein>
    <submittedName>
        <fullName evidence="1">Uncharacterized protein</fullName>
    </submittedName>
</protein>
<organism evidence="1 2">
    <name type="scientific">Trichinella pseudospiralis</name>
    <name type="common">Parasitic roundworm</name>
    <dbReference type="NCBI Taxonomy" id="6337"/>
    <lineage>
        <taxon>Eukaryota</taxon>
        <taxon>Metazoa</taxon>
        <taxon>Ecdysozoa</taxon>
        <taxon>Nematoda</taxon>
        <taxon>Enoplea</taxon>
        <taxon>Dorylaimia</taxon>
        <taxon>Trichinellida</taxon>
        <taxon>Trichinellidae</taxon>
        <taxon>Trichinella</taxon>
    </lineage>
</organism>
<dbReference type="Proteomes" id="UP000054995">
    <property type="component" value="Unassembled WGS sequence"/>
</dbReference>
<sequence length="81" mass="9238">MTLDDRLLAVSQGCCPASADRLRVSFQYNNTQLWQTLWKVICIDIDLCLPCPRTHPIHCNTPPPPFCFYRSHLLAKTDSCS</sequence>
<name>A0A0V1FRD8_TRIPS</name>
<proteinExistence type="predicted"/>